<name>A0A366E0T9_9HYPH</name>
<protein>
    <recommendedName>
        <fullName evidence="2">Big-1 domain-containing protein</fullName>
    </recommendedName>
</protein>
<evidence type="ECO:0000259" key="2">
    <source>
        <dbReference type="Pfam" id="PF02369"/>
    </source>
</evidence>
<feature type="domain" description="Big-1" evidence="2">
    <location>
        <begin position="245"/>
        <end position="342"/>
    </location>
</feature>
<evidence type="ECO:0000256" key="1">
    <source>
        <dbReference type="ARBA" id="ARBA00010116"/>
    </source>
</evidence>
<dbReference type="Proteomes" id="UP000252893">
    <property type="component" value="Unassembled WGS sequence"/>
</dbReference>
<comment type="similarity">
    <text evidence="1">Belongs to the intimin/invasin family.</text>
</comment>
<dbReference type="Pfam" id="PF02369">
    <property type="entry name" value="Big_1"/>
    <property type="match status" value="3"/>
</dbReference>
<reference evidence="3 4" key="1">
    <citation type="submission" date="2018-06" db="EMBL/GenBank/DDBJ databases">
        <title>Genomic Encyclopedia of Type Strains, Phase IV (KMG-IV): sequencing the most valuable type-strain genomes for metagenomic binning, comparative biology and taxonomic classification.</title>
        <authorList>
            <person name="Goeker M."/>
        </authorList>
    </citation>
    <scope>NUCLEOTIDE SEQUENCE [LARGE SCALE GENOMIC DNA]</scope>
    <source>
        <strain evidence="3 4">DSM 25619</strain>
    </source>
</reference>
<organism evidence="3 4">
    <name type="scientific">Pseudochrobactrum asaccharolyticum</name>
    <dbReference type="NCBI Taxonomy" id="354351"/>
    <lineage>
        <taxon>Bacteria</taxon>
        <taxon>Pseudomonadati</taxon>
        <taxon>Pseudomonadota</taxon>
        <taxon>Alphaproteobacteria</taxon>
        <taxon>Hyphomicrobiales</taxon>
        <taxon>Brucellaceae</taxon>
        <taxon>Pseudochrobactrum</taxon>
    </lineage>
</organism>
<gene>
    <name evidence="3" type="ORF">DFR47_103517</name>
</gene>
<feature type="domain" description="Big-1" evidence="2">
    <location>
        <begin position="349"/>
        <end position="446"/>
    </location>
</feature>
<keyword evidence="4" id="KW-1185">Reference proteome</keyword>
<comment type="caution">
    <text evidence="3">The sequence shown here is derived from an EMBL/GenBank/DDBJ whole genome shotgun (WGS) entry which is preliminary data.</text>
</comment>
<dbReference type="EMBL" id="QNRH01000003">
    <property type="protein sequence ID" value="RBO95952.1"/>
    <property type="molecule type" value="Genomic_DNA"/>
</dbReference>
<sequence length="581" mass="62515">MTDPNIDNDNAIDPVMSDLSLEDQAQLFQLLKVEAGMTLTMRKNGAVADGVDVDIAQVTFNNMDEGTKPLVVDYKIEGGTAVFQENKLTTIRKNTNKSLSSTVQLINLTPGKGMIKATPYLNPKMAPAPVEYEFIGKPYNLDLKIRRDEQFADGIAENRVLATLTDNNGKPVIGADLELKLSGKALFTNNTALSIRPTDENGQFDVGIKATENADISVTYTVTLVSDPSVTQSVVVKFKARLMKLDLTIGLNDQFSDGVGQNKVLARLIDQNNTPVSGANLELKLNGNALFTNGTALSIKSTNANGEFNVGIISSANANISVKYIVTLVSDRSITKSVDVRFKAKPPQLVLTINKNGQYSDGTGVNEVLATLTDHNNKPVSGAQLELKLNGNAKFTNGTTISTLPTRSDGTFNIGILSTANANISVTYTVTLVSDRSVTKSVDVRFKAKPVARPPSYLLTITAIADNTLTHTKTSNLAGGGNVASVRLTYGGQPVPNANINCSFYGSGYRSGIANNATERLQQVGSPQTNSINEVVMRTNANGEFIVRMGIWNNLFYSTRETGTLSVSYNNIKTSRVFTFV</sequence>
<dbReference type="RefSeq" id="WP_113944445.1">
    <property type="nucleotide sequence ID" value="NZ_JBHEEG010000004.1"/>
</dbReference>
<dbReference type="AlphaFoldDB" id="A0A366E0T9"/>
<dbReference type="InterPro" id="IPR008964">
    <property type="entry name" value="Invasin/intimin_cell_adhesion"/>
</dbReference>
<feature type="domain" description="Big-1" evidence="2">
    <location>
        <begin position="141"/>
        <end position="236"/>
    </location>
</feature>
<dbReference type="InterPro" id="IPR013783">
    <property type="entry name" value="Ig-like_fold"/>
</dbReference>
<dbReference type="SUPFAM" id="SSF49373">
    <property type="entry name" value="Invasin/intimin cell-adhesion fragments"/>
    <property type="match status" value="3"/>
</dbReference>
<accession>A0A366E0T9</accession>
<dbReference type="InterPro" id="IPR003344">
    <property type="entry name" value="Big_1_dom"/>
</dbReference>
<dbReference type="Gene3D" id="2.60.40.10">
    <property type="entry name" value="Immunoglobulins"/>
    <property type="match status" value="3"/>
</dbReference>
<proteinExistence type="inferred from homology"/>
<evidence type="ECO:0000313" key="3">
    <source>
        <dbReference type="EMBL" id="RBO95952.1"/>
    </source>
</evidence>
<evidence type="ECO:0000313" key="4">
    <source>
        <dbReference type="Proteomes" id="UP000252893"/>
    </source>
</evidence>